<evidence type="ECO:0000256" key="1">
    <source>
        <dbReference type="ARBA" id="ARBA00004922"/>
    </source>
</evidence>
<evidence type="ECO:0000256" key="3">
    <source>
        <dbReference type="ARBA" id="ARBA00011970"/>
    </source>
</evidence>
<evidence type="ECO:0000313" key="11">
    <source>
        <dbReference type="Proteomes" id="UP000321820"/>
    </source>
</evidence>
<dbReference type="EC" id="2.4.1.255" evidence="3"/>
<dbReference type="Pfam" id="PF13414">
    <property type="entry name" value="TPR_11"/>
    <property type="match status" value="1"/>
</dbReference>
<evidence type="ECO:0000313" key="10">
    <source>
        <dbReference type="EMBL" id="QEE29108.1"/>
    </source>
</evidence>
<protein>
    <recommendedName>
        <fullName evidence="3">protein O-GlcNAc transferase</fullName>
        <ecNumber evidence="3">2.4.1.255</ecNumber>
    </recommendedName>
</protein>
<gene>
    <name evidence="10" type="ORF">FTW19_14540</name>
</gene>
<keyword evidence="6" id="KW-0677">Repeat</keyword>
<organism evidence="10 11">
    <name type="scientific">Terriglobus albidus</name>
    <dbReference type="NCBI Taxonomy" id="1592106"/>
    <lineage>
        <taxon>Bacteria</taxon>
        <taxon>Pseudomonadati</taxon>
        <taxon>Acidobacteriota</taxon>
        <taxon>Terriglobia</taxon>
        <taxon>Terriglobales</taxon>
        <taxon>Acidobacteriaceae</taxon>
        <taxon>Terriglobus</taxon>
    </lineage>
</organism>
<dbReference type="Gene3D" id="1.25.40.10">
    <property type="entry name" value="Tetratricopeptide repeat domain"/>
    <property type="match status" value="1"/>
</dbReference>
<sequence>MAMALLHTVLTLPVHAVGQSMGTNPRRTPLLKSAFAGAQPRSSQGLINFGAISPQELLALEQYFVQGRLAEAEALARNLNARDPQHPLAWKILAATIATRGDLNTAIALYQQAPVNLHDDWQYQNNYGNALKGASRHGEAIRHYERAIALHQDSIEPFYNLGVTLLEMGNLTAAETRLRFVLTMDPDHGLTHVNLANILNMREQLEEAEPHYQFAVRVMPQEVRLLNNYGQLLSKQHRYPEAEAYYRRAIELDSTFAPPFVNLGELMGHHGFVAETEMLLRHAIRLDPNLAQGHSNLLFTLSLRDNCTSAAILAEHRIYAERFETPLKSQWGNYFNTREPDRTLRVGFVSGDLRNHPVVRYLMPALERLTQHTDLQLYAYNVSRQYDPVTEQYKELFDYWRGAATASDEALARAIRADVIDVLFDLSGHSGDNRMLTFARKPAPLQMSWIGYLATTGLDAMDYFIGDANLITSVEQSQFSEKILYLPATTTFAPYEPAPERNELPALTNGYFNFCCLARINKLNQPHIALWARILKAVPSSRMILATMSNGAPPETVKAWFIAEGISQERLLFLHARSVLEQLEQYRMADLCLDTFPYNGSTTTSHALCMGIPTLTLCSELVSGRVGTSIASHVGIPEFIAHDQDEFVQKAVSWTQNLHVLNQLRHELPSMFANSALRQHDQVAGVLVEKLRAAWKRWCAGLPPETF</sequence>
<dbReference type="EMBL" id="CP042806">
    <property type="protein sequence ID" value="QEE29108.1"/>
    <property type="molecule type" value="Genomic_DNA"/>
</dbReference>
<feature type="domain" description="O-GlcNAc transferase C-terminal" evidence="9">
    <location>
        <begin position="309"/>
        <end position="489"/>
    </location>
</feature>
<dbReference type="InterPro" id="IPR019734">
    <property type="entry name" value="TPR_rpt"/>
</dbReference>
<dbReference type="Pfam" id="PF13424">
    <property type="entry name" value="TPR_12"/>
    <property type="match status" value="1"/>
</dbReference>
<dbReference type="Proteomes" id="UP000321820">
    <property type="component" value="Chromosome"/>
</dbReference>
<reference evidence="10 11" key="1">
    <citation type="submission" date="2019-08" db="EMBL/GenBank/DDBJ databases">
        <title>Complete genome sequence of Terriglobus albidus strain ORNL.</title>
        <authorList>
            <person name="Podar M."/>
        </authorList>
    </citation>
    <scope>NUCLEOTIDE SEQUENCE [LARGE SCALE GENOMIC DNA]</scope>
    <source>
        <strain evidence="10 11">ORNL</strain>
    </source>
</reference>
<dbReference type="PROSITE" id="PS50005">
    <property type="entry name" value="TPR"/>
    <property type="match status" value="2"/>
</dbReference>
<dbReference type="PANTHER" id="PTHR44835">
    <property type="entry name" value="UDP-N-ACETYLGLUCOSAMINE--PEPTIDE N-ACETYLGLUCOSAMINYLTRANSFERASE SPINDLY-RELATED"/>
    <property type="match status" value="1"/>
</dbReference>
<dbReference type="Pfam" id="PF13844">
    <property type="entry name" value="Glyco_transf_41"/>
    <property type="match status" value="2"/>
</dbReference>
<dbReference type="PANTHER" id="PTHR44835:SF1">
    <property type="entry name" value="PROTEIN O-GLCNAC TRANSFERASE"/>
    <property type="match status" value="1"/>
</dbReference>
<evidence type="ECO:0000256" key="4">
    <source>
        <dbReference type="ARBA" id="ARBA00022676"/>
    </source>
</evidence>
<keyword evidence="11" id="KW-1185">Reference proteome</keyword>
<comment type="similarity">
    <text evidence="2">Belongs to the glycosyltransferase 41 family. O-GlcNAc transferase subfamily.</text>
</comment>
<dbReference type="InterPro" id="IPR011990">
    <property type="entry name" value="TPR-like_helical_dom_sf"/>
</dbReference>
<keyword evidence="4" id="KW-0328">Glycosyltransferase</keyword>
<proteinExistence type="inferred from homology"/>
<dbReference type="Gene3D" id="3.40.50.2000">
    <property type="entry name" value="Glycogen Phosphorylase B"/>
    <property type="match status" value="1"/>
</dbReference>
<evidence type="ECO:0000256" key="6">
    <source>
        <dbReference type="ARBA" id="ARBA00022737"/>
    </source>
</evidence>
<evidence type="ECO:0000259" key="9">
    <source>
        <dbReference type="Pfam" id="PF13844"/>
    </source>
</evidence>
<dbReference type="InterPro" id="IPR029489">
    <property type="entry name" value="OGT/SEC/SPY_C"/>
</dbReference>
<feature type="repeat" description="TPR" evidence="8">
    <location>
        <begin position="223"/>
        <end position="256"/>
    </location>
</feature>
<feature type="repeat" description="TPR" evidence="8">
    <location>
        <begin position="155"/>
        <end position="188"/>
    </location>
</feature>
<dbReference type="AlphaFoldDB" id="A0A5B9EAB6"/>
<dbReference type="OrthoDB" id="101857at2"/>
<dbReference type="GO" id="GO:0097363">
    <property type="term" value="F:protein O-acetylglucosaminyltransferase activity"/>
    <property type="evidence" value="ECO:0007669"/>
    <property type="project" value="UniProtKB-EC"/>
</dbReference>
<evidence type="ECO:0000256" key="8">
    <source>
        <dbReference type="PROSITE-ProRule" id="PRU00339"/>
    </source>
</evidence>
<accession>A0A5B9EAB6</accession>
<evidence type="ECO:0000256" key="7">
    <source>
        <dbReference type="ARBA" id="ARBA00022803"/>
    </source>
</evidence>
<evidence type="ECO:0000256" key="2">
    <source>
        <dbReference type="ARBA" id="ARBA00005386"/>
    </source>
</evidence>
<keyword evidence="5" id="KW-0808">Transferase</keyword>
<dbReference type="SUPFAM" id="SSF48452">
    <property type="entry name" value="TPR-like"/>
    <property type="match status" value="1"/>
</dbReference>
<dbReference type="KEGG" id="talb:FTW19_14540"/>
<comment type="pathway">
    <text evidence="1">Protein modification; protein glycosylation.</text>
</comment>
<name>A0A5B9EAB6_9BACT</name>
<dbReference type="Pfam" id="PF13432">
    <property type="entry name" value="TPR_16"/>
    <property type="match status" value="1"/>
</dbReference>
<feature type="domain" description="O-GlcNAc transferase C-terminal" evidence="9">
    <location>
        <begin position="511"/>
        <end position="677"/>
    </location>
</feature>
<dbReference type="SMART" id="SM00028">
    <property type="entry name" value="TPR"/>
    <property type="match status" value="4"/>
</dbReference>
<dbReference type="Gene3D" id="3.40.50.11380">
    <property type="match status" value="1"/>
</dbReference>
<keyword evidence="7 8" id="KW-0802">TPR repeat</keyword>
<dbReference type="InterPro" id="IPR051939">
    <property type="entry name" value="Glycosyltr_41/O-GlcNAc_trsf"/>
</dbReference>
<evidence type="ECO:0000256" key="5">
    <source>
        <dbReference type="ARBA" id="ARBA00022679"/>
    </source>
</evidence>